<evidence type="ECO:0000256" key="1">
    <source>
        <dbReference type="ARBA" id="ARBA00022741"/>
    </source>
</evidence>
<feature type="compositionally biased region" description="Acidic residues" evidence="3">
    <location>
        <begin position="237"/>
        <end position="247"/>
    </location>
</feature>
<feature type="region of interest" description="Disordered" evidence="3">
    <location>
        <begin position="194"/>
        <end position="272"/>
    </location>
</feature>
<protein>
    <recommendedName>
        <fullName evidence="4">Protein kinase domain-containing protein</fullName>
    </recommendedName>
</protein>
<dbReference type="Gene3D" id="1.10.510.10">
    <property type="entry name" value="Transferase(Phosphotransferase) domain 1"/>
    <property type="match status" value="1"/>
</dbReference>
<proteinExistence type="predicted"/>
<dbReference type="FunFam" id="1.10.510.10:FF:000421">
    <property type="entry name" value="Serine/threonine-protein kinase PAK 6"/>
    <property type="match status" value="1"/>
</dbReference>
<dbReference type="SUPFAM" id="SSF56112">
    <property type="entry name" value="Protein kinase-like (PK-like)"/>
    <property type="match status" value="1"/>
</dbReference>
<dbReference type="InterPro" id="IPR011009">
    <property type="entry name" value="Kinase-like_dom_sf"/>
</dbReference>
<organism evidence="5">
    <name type="scientific">Vannella robusta</name>
    <dbReference type="NCBI Taxonomy" id="1487602"/>
    <lineage>
        <taxon>Eukaryota</taxon>
        <taxon>Amoebozoa</taxon>
        <taxon>Discosea</taxon>
        <taxon>Flabellinia</taxon>
        <taxon>Vannellidae</taxon>
        <taxon>Vannella</taxon>
    </lineage>
</organism>
<dbReference type="GO" id="GO:0005524">
    <property type="term" value="F:ATP binding"/>
    <property type="evidence" value="ECO:0007669"/>
    <property type="project" value="UniProtKB-KW"/>
</dbReference>
<dbReference type="Pfam" id="PF00069">
    <property type="entry name" value="Pkinase"/>
    <property type="match status" value="1"/>
</dbReference>
<evidence type="ECO:0000256" key="2">
    <source>
        <dbReference type="ARBA" id="ARBA00022840"/>
    </source>
</evidence>
<feature type="domain" description="Protein kinase" evidence="4">
    <location>
        <begin position="1"/>
        <end position="169"/>
    </location>
</feature>
<keyword evidence="1" id="KW-0547">Nucleotide-binding</keyword>
<evidence type="ECO:0000259" key="4">
    <source>
        <dbReference type="PROSITE" id="PS50011"/>
    </source>
</evidence>
<dbReference type="SMART" id="SM00220">
    <property type="entry name" value="S_TKc"/>
    <property type="match status" value="1"/>
</dbReference>
<keyword evidence="2" id="KW-0067">ATP-binding</keyword>
<reference evidence="5" key="1">
    <citation type="submission" date="2021-01" db="EMBL/GenBank/DDBJ databases">
        <authorList>
            <person name="Corre E."/>
            <person name="Pelletier E."/>
            <person name="Niang G."/>
            <person name="Scheremetjew M."/>
            <person name="Finn R."/>
            <person name="Kale V."/>
            <person name="Holt S."/>
            <person name="Cochrane G."/>
            <person name="Meng A."/>
            <person name="Brown T."/>
            <person name="Cohen L."/>
        </authorList>
    </citation>
    <scope>NUCLEOTIDE SEQUENCE</scope>
    <source>
        <strain evidence="5">DIVA3 518/3/11/1/6</strain>
    </source>
</reference>
<sequence>MCVLDRPLDEEQIAVVCKFALKGLQYLHNKMHKIHRDIKAGNILLNQRGRAKLADFGVAGHLADANAKRMTVIGTPFWMAPEVVREVGYDTKADIWSLGITAIEMAEMNPPHSNMHPMRAIFLIPTRDPPTLTEQSEWSDDFNDFLACCLVKDPEERWSADELLKHPFIKKARGPGFLQPLVDETMQAIEDAGGRDKAMGYDETNPNTLGQRSTGDNYVSSGDDSESYGTMRRAPDTDSDDYSDDEFGTMRPAKNADGSVRISKSQSKDSTPAFLKHIQSKQNASAQDFSGMSVDELKELKRQLVSQKAQKIQEIRERYKKLQLPVD</sequence>
<dbReference type="GO" id="GO:0004674">
    <property type="term" value="F:protein serine/threonine kinase activity"/>
    <property type="evidence" value="ECO:0007669"/>
    <property type="project" value="TreeGrafter"/>
</dbReference>
<dbReference type="InterPro" id="IPR000719">
    <property type="entry name" value="Prot_kinase_dom"/>
</dbReference>
<dbReference type="PANTHER" id="PTHR48012">
    <property type="entry name" value="STERILE20-LIKE KINASE, ISOFORM B-RELATED"/>
    <property type="match status" value="1"/>
</dbReference>
<name>A0A7S4IMD9_9EUKA</name>
<accession>A0A7S4IMD9</accession>
<dbReference type="EMBL" id="HBKP01020543">
    <property type="protein sequence ID" value="CAE2233826.1"/>
    <property type="molecule type" value="Transcribed_RNA"/>
</dbReference>
<evidence type="ECO:0000256" key="3">
    <source>
        <dbReference type="SAM" id="MobiDB-lite"/>
    </source>
</evidence>
<dbReference type="InterPro" id="IPR050629">
    <property type="entry name" value="STE20/SPS1-PAK"/>
</dbReference>
<dbReference type="PANTHER" id="PTHR48012:SF2">
    <property type="entry name" value="STERILE20-LIKE KINASE, ISOFORM B"/>
    <property type="match status" value="1"/>
</dbReference>
<dbReference type="AlphaFoldDB" id="A0A7S4IMD9"/>
<evidence type="ECO:0000313" key="5">
    <source>
        <dbReference type="EMBL" id="CAE2233826.1"/>
    </source>
</evidence>
<dbReference type="PROSITE" id="PS50011">
    <property type="entry name" value="PROTEIN_KINASE_DOM"/>
    <property type="match status" value="1"/>
</dbReference>
<gene>
    <name evidence="5" type="ORF">VSP0166_LOCUS14492</name>
</gene>
<feature type="compositionally biased region" description="Polar residues" evidence="3">
    <location>
        <begin position="204"/>
        <end position="222"/>
    </location>
</feature>
<dbReference type="GO" id="GO:0005737">
    <property type="term" value="C:cytoplasm"/>
    <property type="evidence" value="ECO:0007669"/>
    <property type="project" value="TreeGrafter"/>
</dbReference>